<comment type="function">
    <text evidence="5">ATPase subunit of a proteasome-like degradation complex; this subunit has chaperone activity. The binding of ATP and its subsequent hydrolysis by HslU are essential for unfolding of protein substrates subsequently hydrolyzed by HslV. HslU recognizes the N-terminal part of its protein substrates and unfolds these before they are guided to HslV for hydrolysis.</text>
</comment>
<organism evidence="9 10">
    <name type="scientific">Treponema maltophilum ATCC 51939</name>
    <dbReference type="NCBI Taxonomy" id="1125699"/>
    <lineage>
        <taxon>Bacteria</taxon>
        <taxon>Pseudomonadati</taxon>
        <taxon>Spirochaetota</taxon>
        <taxon>Spirochaetia</taxon>
        <taxon>Spirochaetales</taxon>
        <taxon>Treponemataceae</taxon>
        <taxon>Treponema</taxon>
    </lineage>
</organism>
<feature type="compositionally biased region" description="Polar residues" evidence="6">
    <location>
        <begin position="194"/>
        <end position="203"/>
    </location>
</feature>
<evidence type="ECO:0000256" key="2">
    <source>
        <dbReference type="ARBA" id="ARBA00022741"/>
    </source>
</evidence>
<feature type="binding site" evidence="5">
    <location>
        <position position="473"/>
    </location>
    <ligand>
        <name>ATP</name>
        <dbReference type="ChEBI" id="CHEBI:30616"/>
    </ligand>
</feature>
<feature type="domain" description="AAA+ ATPase" evidence="7">
    <location>
        <begin position="53"/>
        <end position="412"/>
    </location>
</feature>
<protein>
    <recommendedName>
        <fullName evidence="5">ATP-dependent protease ATPase subunit HslU</fullName>
    </recommendedName>
    <alternativeName>
        <fullName evidence="5">Unfoldase HslU</fullName>
    </alternativeName>
</protein>
<feature type="domain" description="Clp ATPase C-terminal" evidence="8">
    <location>
        <begin position="415"/>
        <end position="511"/>
    </location>
</feature>
<dbReference type="GO" id="GO:0009376">
    <property type="term" value="C:HslUV protease complex"/>
    <property type="evidence" value="ECO:0007669"/>
    <property type="project" value="UniProtKB-UniRule"/>
</dbReference>
<feature type="binding site" evidence="5">
    <location>
        <position position="401"/>
    </location>
    <ligand>
        <name>ATP</name>
        <dbReference type="ChEBI" id="CHEBI:30616"/>
    </ligand>
</feature>
<dbReference type="NCBIfam" id="NF003544">
    <property type="entry name" value="PRK05201.1"/>
    <property type="match status" value="1"/>
</dbReference>
<accession>S3JWV3</accession>
<dbReference type="InterPro" id="IPR050052">
    <property type="entry name" value="ATP-dep_Clp_protease_ClpX"/>
</dbReference>
<evidence type="ECO:0000259" key="8">
    <source>
        <dbReference type="SMART" id="SM01086"/>
    </source>
</evidence>
<gene>
    <name evidence="5" type="primary">hslU</name>
    <name evidence="9" type="ORF">HMPREF9194_00775</name>
</gene>
<dbReference type="PANTHER" id="PTHR48102:SF3">
    <property type="entry name" value="ATP-DEPENDENT PROTEASE ATPASE SUBUNIT HSLU"/>
    <property type="match status" value="1"/>
</dbReference>
<keyword evidence="10" id="KW-1185">Reference proteome</keyword>
<dbReference type="OrthoDB" id="9804062at2"/>
<dbReference type="GO" id="GO:0043335">
    <property type="term" value="P:protein unfolding"/>
    <property type="evidence" value="ECO:0007669"/>
    <property type="project" value="UniProtKB-UniRule"/>
</dbReference>
<dbReference type="Gene3D" id="3.40.50.300">
    <property type="entry name" value="P-loop containing nucleotide triphosphate hydrolases"/>
    <property type="match status" value="2"/>
</dbReference>
<dbReference type="InterPro" id="IPR003593">
    <property type="entry name" value="AAA+_ATPase"/>
</dbReference>
<evidence type="ECO:0000313" key="10">
    <source>
        <dbReference type="Proteomes" id="UP000014541"/>
    </source>
</evidence>
<dbReference type="GO" id="GO:0008233">
    <property type="term" value="F:peptidase activity"/>
    <property type="evidence" value="ECO:0007669"/>
    <property type="project" value="UniProtKB-KW"/>
</dbReference>
<comment type="subunit">
    <text evidence="5">A double ring-shaped homohexamer of HslV is capped on each side by a ring-shaped HslU homohexamer. The assembly of the HslU/HslV complex is dependent on binding of ATP.</text>
</comment>
<dbReference type="GO" id="GO:0036402">
    <property type="term" value="F:proteasome-activating activity"/>
    <property type="evidence" value="ECO:0007669"/>
    <property type="project" value="UniProtKB-UniRule"/>
</dbReference>
<dbReference type="PATRIC" id="fig|1125699.3.peg.788"/>
<dbReference type="InterPro" id="IPR019489">
    <property type="entry name" value="Clp_ATPase_C"/>
</dbReference>
<evidence type="ECO:0000259" key="7">
    <source>
        <dbReference type="SMART" id="SM00382"/>
    </source>
</evidence>
<dbReference type="PANTHER" id="PTHR48102">
    <property type="entry name" value="ATP-DEPENDENT CLP PROTEASE ATP-BINDING SUBUNIT CLPX-LIKE, MITOCHONDRIAL-RELATED"/>
    <property type="match status" value="1"/>
</dbReference>
<dbReference type="HOGENOM" id="CLU_033123_0_0_12"/>
<dbReference type="InterPro" id="IPR027417">
    <property type="entry name" value="P-loop_NTPase"/>
</dbReference>
<dbReference type="HAMAP" id="MF_00249">
    <property type="entry name" value="HslU"/>
    <property type="match status" value="1"/>
</dbReference>
<comment type="similarity">
    <text evidence="1 5">Belongs to the ClpX chaperone family. HslU subfamily.</text>
</comment>
<dbReference type="InterPro" id="IPR003959">
    <property type="entry name" value="ATPase_AAA_core"/>
</dbReference>
<keyword evidence="2 5" id="KW-0547">Nucleotide-binding</keyword>
<comment type="subcellular location">
    <subcellularLocation>
        <location evidence="5">Cytoplasm</location>
    </subcellularLocation>
</comment>
<dbReference type="eggNOG" id="COG1220">
    <property type="taxonomic scope" value="Bacteria"/>
</dbReference>
<comment type="caution">
    <text evidence="9">The sequence shown here is derived from an EMBL/GenBank/DDBJ whole genome shotgun (WGS) entry which is preliminary data.</text>
</comment>
<dbReference type="EMBL" id="ATFF01000006">
    <property type="protein sequence ID" value="EPF30458.1"/>
    <property type="molecule type" value="Genomic_DNA"/>
</dbReference>
<dbReference type="Pfam" id="PF07724">
    <property type="entry name" value="AAA_2"/>
    <property type="match status" value="1"/>
</dbReference>
<dbReference type="Gene3D" id="1.10.8.10">
    <property type="entry name" value="DNA helicase RuvA subunit, C-terminal domain"/>
    <property type="match status" value="1"/>
</dbReference>
<feature type="binding site" evidence="5">
    <location>
        <begin position="64"/>
        <end position="69"/>
    </location>
    <ligand>
        <name>ATP</name>
        <dbReference type="ChEBI" id="CHEBI:30616"/>
    </ligand>
</feature>
<dbReference type="Gene3D" id="1.10.8.60">
    <property type="match status" value="1"/>
</dbReference>
<feature type="binding site" evidence="5">
    <location>
        <position position="22"/>
    </location>
    <ligand>
        <name>ATP</name>
        <dbReference type="ChEBI" id="CHEBI:30616"/>
    </ligand>
</feature>
<evidence type="ECO:0000313" key="9">
    <source>
        <dbReference type="EMBL" id="EPF30458.1"/>
    </source>
</evidence>
<dbReference type="SMART" id="SM00382">
    <property type="entry name" value="AAA"/>
    <property type="match status" value="1"/>
</dbReference>
<dbReference type="RefSeq" id="WP_016525069.1">
    <property type="nucleotide sequence ID" value="NZ_KE332518.1"/>
</dbReference>
<name>S3JWV3_TREMA</name>
<dbReference type="FunFam" id="3.40.50.300:FF:000220">
    <property type="entry name" value="ATP-dependent protease ATPase subunit HslU"/>
    <property type="match status" value="1"/>
</dbReference>
<dbReference type="GO" id="GO:0016887">
    <property type="term" value="F:ATP hydrolysis activity"/>
    <property type="evidence" value="ECO:0007669"/>
    <property type="project" value="InterPro"/>
</dbReference>
<feature type="region of interest" description="Disordered" evidence="6">
    <location>
        <begin position="140"/>
        <end position="162"/>
    </location>
</feature>
<keyword evidence="5" id="KW-0963">Cytoplasm</keyword>
<evidence type="ECO:0000256" key="4">
    <source>
        <dbReference type="ARBA" id="ARBA00023186"/>
    </source>
</evidence>
<dbReference type="NCBIfam" id="TIGR00390">
    <property type="entry name" value="hslU"/>
    <property type="match status" value="1"/>
</dbReference>
<dbReference type="STRING" id="1125699.HMPREF9194_00775"/>
<proteinExistence type="inferred from homology"/>
<evidence type="ECO:0000256" key="1">
    <source>
        <dbReference type="ARBA" id="ARBA00009771"/>
    </source>
</evidence>
<evidence type="ECO:0000256" key="5">
    <source>
        <dbReference type="HAMAP-Rule" id="MF_00249"/>
    </source>
</evidence>
<feature type="region of interest" description="Disordered" evidence="6">
    <location>
        <begin position="180"/>
        <end position="236"/>
    </location>
</feature>
<feature type="binding site" evidence="5">
    <location>
        <position position="336"/>
    </location>
    <ligand>
        <name>ATP</name>
        <dbReference type="ChEBI" id="CHEBI:30616"/>
    </ligand>
</feature>
<keyword evidence="9" id="KW-0645">Protease</keyword>
<dbReference type="Proteomes" id="UP000014541">
    <property type="component" value="Unassembled WGS sequence"/>
</dbReference>
<reference evidence="9 10" key="1">
    <citation type="submission" date="2013-04" db="EMBL/GenBank/DDBJ databases">
        <title>The Genome Sequence of Treponema maltophilum ATCC 51939.</title>
        <authorList>
            <consortium name="The Broad Institute Genomics Platform"/>
            <person name="Earl A."/>
            <person name="Ward D."/>
            <person name="Feldgarden M."/>
            <person name="Gevers D."/>
            <person name="Leonetti C."/>
            <person name="Blanton J.M."/>
            <person name="Dewhirst F.E."/>
            <person name="Izard J."/>
            <person name="Walker B."/>
            <person name="Young S."/>
            <person name="Zeng Q."/>
            <person name="Gargeya S."/>
            <person name="Fitzgerald M."/>
            <person name="Haas B."/>
            <person name="Abouelleil A."/>
            <person name="Allen A.W."/>
            <person name="Alvarado L."/>
            <person name="Arachchi H.M."/>
            <person name="Berlin A.M."/>
            <person name="Chapman S.B."/>
            <person name="Gainer-Dewar J."/>
            <person name="Goldberg J."/>
            <person name="Griggs A."/>
            <person name="Gujja S."/>
            <person name="Hansen M."/>
            <person name="Howarth C."/>
            <person name="Imamovic A."/>
            <person name="Ireland A."/>
            <person name="Larimer J."/>
            <person name="McCowan C."/>
            <person name="Murphy C."/>
            <person name="Pearson M."/>
            <person name="Poon T.W."/>
            <person name="Priest M."/>
            <person name="Roberts A."/>
            <person name="Saif S."/>
            <person name="Shea T."/>
            <person name="Sisk P."/>
            <person name="Sykes S."/>
            <person name="Wortman J."/>
            <person name="Nusbaum C."/>
            <person name="Birren B."/>
        </authorList>
    </citation>
    <scope>NUCLEOTIDE SEQUENCE [LARGE SCALE GENOMIC DNA]</scope>
    <source>
        <strain evidence="9 10">ATCC 51939</strain>
    </source>
</reference>
<dbReference type="Pfam" id="PF00004">
    <property type="entry name" value="AAA"/>
    <property type="match status" value="1"/>
</dbReference>
<keyword evidence="9" id="KW-0378">Hydrolase</keyword>
<evidence type="ECO:0000256" key="3">
    <source>
        <dbReference type="ARBA" id="ARBA00022840"/>
    </source>
</evidence>
<dbReference type="InterPro" id="IPR004491">
    <property type="entry name" value="HslU"/>
</dbReference>
<dbReference type="SMART" id="SM01086">
    <property type="entry name" value="ClpB_D2-small"/>
    <property type="match status" value="1"/>
</dbReference>
<dbReference type="AlphaFoldDB" id="S3JWV3"/>
<dbReference type="SUPFAM" id="SSF52540">
    <property type="entry name" value="P-loop containing nucleoside triphosphate hydrolases"/>
    <property type="match status" value="1"/>
</dbReference>
<evidence type="ECO:0000256" key="6">
    <source>
        <dbReference type="SAM" id="MobiDB-lite"/>
    </source>
</evidence>
<feature type="compositionally biased region" description="Basic and acidic residues" evidence="6">
    <location>
        <begin position="221"/>
        <end position="236"/>
    </location>
</feature>
<keyword evidence="4 5" id="KW-0143">Chaperone</keyword>
<sequence length="523" mass="57673">MKTVLEDLTPKQIVEQLDTYIIGQKKAKRSVAVALRNRTRRLKLPEEIREEIAPKNILMIGPTGVGKTEIARRLAKMCGAPFIKVEATKYTEVGYVGRDVESMVRDLMAVGYNMVREEMQEKMKAAAEQKVEEDLLDLLLPGSGKKHKNTSDENGKQEGGSVMLPFTVFGTNVSEIADAAGSQDKSGASGGFSAHNSAQTSAAAGQGENAGLSASAAGDESAQHAEKEALSSTREKFRRMLREKKLEEREVEVSVKKRQKMPSMEIIAGGNMEDMESAMQSISSMFGGNRTKKRTVSIAEARQILLEDHLDRMTDPDKAADIAKERVEQMGIIFIDEIDKIAVEGHGNGANVSREGVQRDILPIVEGSSVNTKYGVVDTTHILFIAAGAFNLSKPSDLIPELQGRFPLRVELDSLNAEDFERILTEPKNALTRQYADLLETEQVHISFTDEAVKRMSALAADTNSRMENIGARRLHTIMETLLEDLSFSADEHAGETIEITGEYVDERLKDIVQNQDLSKYIL</sequence>
<dbReference type="GO" id="GO:0005524">
    <property type="term" value="F:ATP binding"/>
    <property type="evidence" value="ECO:0007669"/>
    <property type="project" value="UniProtKB-UniRule"/>
</dbReference>
<keyword evidence="3 5" id="KW-0067">ATP-binding</keyword>